<dbReference type="Proteomes" id="UP001501436">
    <property type="component" value="Unassembled WGS sequence"/>
</dbReference>
<reference evidence="2" key="1">
    <citation type="journal article" date="2019" name="Int. J. Syst. Evol. Microbiol.">
        <title>The Global Catalogue of Microorganisms (GCM) 10K type strain sequencing project: providing services to taxonomists for standard genome sequencing and annotation.</title>
        <authorList>
            <consortium name="The Broad Institute Genomics Platform"/>
            <consortium name="The Broad Institute Genome Sequencing Center for Infectious Disease"/>
            <person name="Wu L."/>
            <person name="Ma J."/>
        </authorList>
    </citation>
    <scope>NUCLEOTIDE SEQUENCE [LARGE SCALE GENOMIC DNA]</scope>
    <source>
        <strain evidence="2">JCM 18283</strain>
    </source>
</reference>
<evidence type="ECO:0000313" key="2">
    <source>
        <dbReference type="Proteomes" id="UP001501436"/>
    </source>
</evidence>
<comment type="caution">
    <text evidence="1">The sequence shown here is derived from an EMBL/GenBank/DDBJ whole genome shotgun (WGS) entry which is preliminary data.</text>
</comment>
<proteinExistence type="predicted"/>
<keyword evidence="2" id="KW-1185">Reference proteome</keyword>
<name>A0ABP9FZ19_9SPHI</name>
<evidence type="ECO:0000313" key="1">
    <source>
        <dbReference type="EMBL" id="GAA4919032.1"/>
    </source>
</evidence>
<evidence type="ECO:0008006" key="3">
    <source>
        <dbReference type="Google" id="ProtNLM"/>
    </source>
</evidence>
<gene>
    <name evidence="1" type="ORF">GCM10023313_23350</name>
</gene>
<dbReference type="EMBL" id="BAABJI010000002">
    <property type="protein sequence ID" value="GAA4919032.1"/>
    <property type="molecule type" value="Genomic_DNA"/>
</dbReference>
<protein>
    <recommendedName>
        <fullName evidence="3">DKNYY family protein</fullName>
    </recommendedName>
</protein>
<organism evidence="1 2">
    <name type="scientific">Mucilaginibacter defluvii</name>
    <dbReference type="NCBI Taxonomy" id="1196019"/>
    <lineage>
        <taxon>Bacteria</taxon>
        <taxon>Pseudomonadati</taxon>
        <taxon>Bacteroidota</taxon>
        <taxon>Sphingobacteriia</taxon>
        <taxon>Sphingobacteriales</taxon>
        <taxon>Sphingobacteriaceae</taxon>
        <taxon>Mucilaginibacter</taxon>
    </lineage>
</organism>
<accession>A0ABP9FZ19</accession>
<sequence>MFYWFCGVTIGGLFTFLGLKIFNNKPIESDKLPSEFERYQSFDSVKIVRSAKLSMALFLESTEDIQYFFTPENKMITYSVQNKTDNRFTKVDKAGEITDYLIIHSKPHDIVFVNGFIIDKKKRNYYTWSFNGNKQAYPITMQNDRLDWDVNKQQEQISNIVNASPWVLVDYDYISPEPNKPVGDEIPTTQAMNTYAMLTYFINGDCFKFITTLDVTDRFPYIYTEKLLLNNPFKHHNSKVPGGKEITLRPHVKYRYYQKLKLEKVRFSGGGGNAPGFDVMLYHGNLFTDVLYKNDTLKLKEFMYEFNDRSVSDIKINGKSIGTLTKNKAQPPAIIDGYMYYTNENIAYALFTNNDKKLYIIKRRKDNSISAK</sequence>